<organism evidence="1">
    <name type="scientific">marine sediment metagenome</name>
    <dbReference type="NCBI Taxonomy" id="412755"/>
    <lineage>
        <taxon>unclassified sequences</taxon>
        <taxon>metagenomes</taxon>
        <taxon>ecological metagenomes</taxon>
    </lineage>
</organism>
<protein>
    <submittedName>
        <fullName evidence="1">Uncharacterized protein</fullName>
    </submittedName>
</protein>
<dbReference type="AlphaFoldDB" id="X1DYQ9"/>
<proteinExistence type="predicted"/>
<feature type="non-terminal residue" evidence="1">
    <location>
        <position position="1"/>
    </location>
</feature>
<comment type="caution">
    <text evidence="1">The sequence shown here is derived from an EMBL/GenBank/DDBJ whole genome shotgun (WGS) entry which is preliminary data.</text>
</comment>
<name>X1DYQ9_9ZZZZ</name>
<dbReference type="EMBL" id="BARU01002275">
    <property type="protein sequence ID" value="GAH26156.1"/>
    <property type="molecule type" value="Genomic_DNA"/>
</dbReference>
<reference evidence="1" key="1">
    <citation type="journal article" date="2014" name="Front. Microbiol.">
        <title>High frequency of phylogenetically diverse reductive dehalogenase-homologous genes in deep subseafloor sedimentary metagenomes.</title>
        <authorList>
            <person name="Kawai M."/>
            <person name="Futagami T."/>
            <person name="Toyoda A."/>
            <person name="Takaki Y."/>
            <person name="Nishi S."/>
            <person name="Hori S."/>
            <person name="Arai W."/>
            <person name="Tsubouchi T."/>
            <person name="Morono Y."/>
            <person name="Uchiyama I."/>
            <person name="Ito T."/>
            <person name="Fujiyama A."/>
            <person name="Inagaki F."/>
            <person name="Takami H."/>
        </authorList>
    </citation>
    <scope>NUCLEOTIDE SEQUENCE</scope>
    <source>
        <strain evidence="1">Expedition CK06-06</strain>
    </source>
</reference>
<accession>X1DYQ9</accession>
<sequence>EEARKKRLCELDCHVWIPVIHAGVRIRNLYACPYCGIEKKDILPPYPKRE</sequence>
<gene>
    <name evidence="1" type="ORF">S03H2_05451</name>
</gene>
<evidence type="ECO:0000313" key="1">
    <source>
        <dbReference type="EMBL" id="GAH26156.1"/>
    </source>
</evidence>